<organism evidence="2 3">
    <name type="scientific">[Eubacterium] siraeum DSM 15702</name>
    <dbReference type="NCBI Taxonomy" id="428128"/>
    <lineage>
        <taxon>Bacteria</taxon>
        <taxon>Bacillati</taxon>
        <taxon>Bacillota</taxon>
        <taxon>Clostridia</taxon>
        <taxon>Eubacteriales</taxon>
        <taxon>Oscillospiraceae</taxon>
        <taxon>Oscillospiraceae incertae sedis</taxon>
    </lineage>
</organism>
<feature type="transmembrane region" description="Helical" evidence="1">
    <location>
        <begin position="115"/>
        <end position="136"/>
    </location>
</feature>
<protein>
    <submittedName>
        <fullName evidence="2">Uncharacterized protein</fullName>
    </submittedName>
</protein>
<keyword evidence="1" id="KW-0812">Transmembrane</keyword>
<keyword evidence="1" id="KW-0472">Membrane</keyword>
<evidence type="ECO:0000313" key="3">
    <source>
        <dbReference type="Proteomes" id="UP000005326"/>
    </source>
</evidence>
<comment type="caution">
    <text evidence="2">The sequence shown here is derived from an EMBL/GenBank/DDBJ whole genome shotgun (WGS) entry which is preliminary data.</text>
</comment>
<accession>B0MPL6</accession>
<evidence type="ECO:0000313" key="2">
    <source>
        <dbReference type="EMBL" id="EDS00362.1"/>
    </source>
</evidence>
<name>B0MPL6_9FIRM</name>
<dbReference type="Proteomes" id="UP000005326">
    <property type="component" value="Unassembled WGS sequence"/>
</dbReference>
<dbReference type="EMBL" id="ABCA03000049">
    <property type="protein sequence ID" value="EDS00362.1"/>
    <property type="molecule type" value="Genomic_DNA"/>
</dbReference>
<dbReference type="AlphaFoldDB" id="B0MPL6"/>
<keyword evidence="1" id="KW-1133">Transmembrane helix</keyword>
<feature type="transmembrane region" description="Helical" evidence="1">
    <location>
        <begin position="76"/>
        <end position="103"/>
    </location>
</feature>
<gene>
    <name evidence="2" type="ORF">EUBSIR_01779</name>
</gene>
<sequence length="396" mass="44392">MQLLSYHDTILHLFQALVKSFERHRKILNTAIVPIDSIGNNCYTLIRNKYETEKLMIYSNPSFETEKHTHAFGAMLWWIVSLISMFTVGTGVTAIGLCAASVLKITSTFLQDNTVIVLMLFFAVAIIIFFIGLLRFASVLTTSYKFDGNTIIKGTLAARGGLISKITANTDFEFVRANFDTARYKKTIYENAVLTGETKRYLKYSSNGRTIKILKIYDSMPDLRIAENTVKKSVASRVIKRAALVFAIFLALEITDLCIGYSKNDEVNGNISESNATVEKILTENGYTMQKISNIVYLYTKSTADNSRTSKLRIVYNKSGNIDKSEVEMFIESKNDILALENLLKVFCKSQSTDEFISDVRKQLDGESANAKMTLDNGQVLRLGTSGGYTEVHTSR</sequence>
<keyword evidence="3" id="KW-1185">Reference proteome</keyword>
<reference evidence="2" key="2">
    <citation type="submission" date="2014-06" db="EMBL/GenBank/DDBJ databases">
        <title>Draft genome sequence of Eubacterium siraeum (DSM 15702).</title>
        <authorList>
            <person name="Sudarsanam P."/>
            <person name="Ley R."/>
            <person name="Guruge J."/>
            <person name="Turnbaugh P.J."/>
            <person name="Mahowald M."/>
            <person name="Liep D."/>
            <person name="Gordon J."/>
        </authorList>
    </citation>
    <scope>NUCLEOTIDE SEQUENCE</scope>
    <source>
        <strain evidence="2">DSM 15702</strain>
    </source>
</reference>
<evidence type="ECO:0000256" key="1">
    <source>
        <dbReference type="SAM" id="Phobius"/>
    </source>
</evidence>
<proteinExistence type="predicted"/>
<reference evidence="2" key="1">
    <citation type="submission" date="2007-10" db="EMBL/GenBank/DDBJ databases">
        <authorList>
            <person name="Fulton L."/>
            <person name="Clifton S."/>
            <person name="Fulton B."/>
            <person name="Xu J."/>
            <person name="Minx P."/>
            <person name="Pepin K.H."/>
            <person name="Johnson M."/>
            <person name="Thiruvilangam P."/>
            <person name="Bhonagiri V."/>
            <person name="Nash W.E."/>
            <person name="Mardis E.R."/>
            <person name="Wilson R.K."/>
        </authorList>
    </citation>
    <scope>NUCLEOTIDE SEQUENCE [LARGE SCALE GENOMIC DNA]</scope>
    <source>
        <strain evidence="2">DSM 15702</strain>
    </source>
</reference>